<comment type="caution">
    <text evidence="4">The sequence shown here is derived from an EMBL/GenBank/DDBJ whole genome shotgun (WGS) entry which is preliminary data.</text>
</comment>
<evidence type="ECO:0000256" key="2">
    <source>
        <dbReference type="ARBA" id="ARBA00023315"/>
    </source>
</evidence>
<evidence type="ECO:0000256" key="1">
    <source>
        <dbReference type="ARBA" id="ARBA00022679"/>
    </source>
</evidence>
<feature type="domain" description="N-acetyltransferase" evidence="3">
    <location>
        <begin position="7"/>
        <end position="147"/>
    </location>
</feature>
<organism evidence="4 5">
    <name type="scientific">Arthrobacter burdickii</name>
    <dbReference type="NCBI Taxonomy" id="3035920"/>
    <lineage>
        <taxon>Bacteria</taxon>
        <taxon>Bacillati</taxon>
        <taxon>Actinomycetota</taxon>
        <taxon>Actinomycetes</taxon>
        <taxon>Micrococcales</taxon>
        <taxon>Micrococcaceae</taxon>
        <taxon>Arthrobacter</taxon>
    </lineage>
</organism>
<accession>A0ABT8K658</accession>
<dbReference type="Pfam" id="PF00583">
    <property type="entry name" value="Acetyltransf_1"/>
    <property type="match status" value="1"/>
</dbReference>
<dbReference type="PANTHER" id="PTHR43877:SF2">
    <property type="entry name" value="AMINOALKYLPHOSPHONATE N-ACETYLTRANSFERASE-RELATED"/>
    <property type="match status" value="1"/>
</dbReference>
<dbReference type="InterPro" id="IPR000182">
    <property type="entry name" value="GNAT_dom"/>
</dbReference>
<dbReference type="InterPro" id="IPR016181">
    <property type="entry name" value="Acyl_CoA_acyltransferase"/>
</dbReference>
<dbReference type="SUPFAM" id="SSF55729">
    <property type="entry name" value="Acyl-CoA N-acyltransferases (Nat)"/>
    <property type="match status" value="1"/>
</dbReference>
<evidence type="ECO:0000313" key="4">
    <source>
        <dbReference type="EMBL" id="MDN4611819.1"/>
    </source>
</evidence>
<gene>
    <name evidence="4" type="ORF">P5G52_13195</name>
</gene>
<keyword evidence="1" id="KW-0808">Transferase</keyword>
<reference evidence="4" key="1">
    <citation type="submission" date="2023-06" db="EMBL/GenBank/DDBJ databases">
        <title>MT1 and MT2 Draft Genomes of Novel Species.</title>
        <authorList>
            <person name="Venkateswaran K."/>
        </authorList>
    </citation>
    <scope>NUCLEOTIDE SEQUENCE</scope>
    <source>
        <strain evidence="4">IIF3SC-B10</strain>
    </source>
</reference>
<protein>
    <submittedName>
        <fullName evidence="4">GNAT family N-acetyltransferase</fullName>
    </submittedName>
</protein>
<dbReference type="RefSeq" id="WP_301228057.1">
    <property type="nucleotide sequence ID" value="NZ_JAROCG010000001.1"/>
</dbReference>
<proteinExistence type="predicted"/>
<dbReference type="InterPro" id="IPR050832">
    <property type="entry name" value="Bact_Acetyltransf"/>
</dbReference>
<keyword evidence="5" id="KW-1185">Reference proteome</keyword>
<dbReference type="PANTHER" id="PTHR43877">
    <property type="entry name" value="AMINOALKYLPHOSPHONATE N-ACETYLTRANSFERASE-RELATED-RELATED"/>
    <property type="match status" value="1"/>
</dbReference>
<dbReference type="Proteomes" id="UP001174209">
    <property type="component" value="Unassembled WGS sequence"/>
</dbReference>
<keyword evidence="2" id="KW-0012">Acyltransferase</keyword>
<evidence type="ECO:0000313" key="5">
    <source>
        <dbReference type="Proteomes" id="UP001174209"/>
    </source>
</evidence>
<dbReference type="CDD" id="cd04301">
    <property type="entry name" value="NAT_SF"/>
    <property type="match status" value="1"/>
</dbReference>
<sequence length="147" mass="16940">MGTPEDEILIVADEEQARRCFPAFHELRPHLDEDTFVARWREQSSTGYQIVAIEADGRIVAAAGFRELTTMAWGRILYLDDLIALPEHRGHGYGGRLLRHLQHEAIRRGCDELHLDTGYTRHDAHRSYLRNGFDLICHHMAWRGPQA</sequence>
<name>A0ABT8K658_9MICC</name>
<dbReference type="EMBL" id="JAROCG010000001">
    <property type="protein sequence ID" value="MDN4611819.1"/>
    <property type="molecule type" value="Genomic_DNA"/>
</dbReference>
<evidence type="ECO:0000259" key="3">
    <source>
        <dbReference type="PROSITE" id="PS51186"/>
    </source>
</evidence>
<dbReference type="Gene3D" id="3.40.630.30">
    <property type="match status" value="1"/>
</dbReference>
<dbReference type="PROSITE" id="PS51186">
    <property type="entry name" value="GNAT"/>
    <property type="match status" value="1"/>
</dbReference>